<dbReference type="InterPro" id="IPR036628">
    <property type="entry name" value="Clp_N_dom_sf"/>
</dbReference>
<dbReference type="Gene3D" id="1.10.1780.10">
    <property type="entry name" value="Clp, N-terminal domain"/>
    <property type="match status" value="1"/>
</dbReference>
<dbReference type="PROSITE" id="PS51903">
    <property type="entry name" value="CLP_R"/>
    <property type="match status" value="1"/>
</dbReference>
<evidence type="ECO:0000313" key="4">
    <source>
        <dbReference type="Proteomes" id="UP000250434"/>
    </source>
</evidence>
<protein>
    <recommendedName>
        <fullName evidence="2">Clp R domain-containing protein</fullName>
    </recommendedName>
</protein>
<accession>A0A344LCK0</accession>
<dbReference type="SUPFAM" id="SSF81923">
    <property type="entry name" value="Double Clp-N motif"/>
    <property type="match status" value="1"/>
</dbReference>
<dbReference type="InterPro" id="IPR004176">
    <property type="entry name" value="Clp_R_N"/>
</dbReference>
<keyword evidence="1" id="KW-0677">Repeat</keyword>
<sequence>MSQGNPVKLDEMIEFIKTQRPEADPLQHLSDAVLAADHLGEVADHLIGHFVDQARRSGASWTDIGRSMGVSKQAVQKRFVPKENDGQPLAELMQTFTRYTDRARQAVVGAQQVALAAGNARIEPEHLLAALISDQGNLATRTVVALGGSPDELRAKLVEGFEPAMETPPEQATISARGKKLFELTAREALRLGHNYIGAEHFLLSLLELGDGNAAEVLAGAGITKDGAEEVITQALAQVLAERSASGT</sequence>
<reference evidence="3 4" key="1">
    <citation type="submission" date="2016-04" db="EMBL/GenBank/DDBJ databases">
        <title>Complete genome sequence and analysis of deep-sea sediment isolate, Amycolatopsis sp. WP1.</title>
        <authorList>
            <person name="Wang H."/>
            <person name="Chen S."/>
            <person name="Wu Q."/>
        </authorList>
    </citation>
    <scope>NUCLEOTIDE SEQUENCE [LARGE SCALE GENOMIC DNA]</scope>
    <source>
        <strain evidence="3 4">WP1</strain>
    </source>
</reference>
<evidence type="ECO:0000259" key="2">
    <source>
        <dbReference type="PROSITE" id="PS51903"/>
    </source>
</evidence>
<proteinExistence type="predicted"/>
<keyword evidence="4" id="KW-1185">Reference proteome</keyword>
<dbReference type="KEGG" id="aab:A4R43_27535"/>
<name>A0A344LCK0_9PSEU</name>
<feature type="domain" description="Clp R" evidence="2">
    <location>
        <begin position="96"/>
        <end position="242"/>
    </location>
</feature>
<dbReference type="EMBL" id="CP015163">
    <property type="protein sequence ID" value="AXB45774.1"/>
    <property type="molecule type" value="Genomic_DNA"/>
</dbReference>
<gene>
    <name evidence="3" type="ORF">A4R43_27535</name>
</gene>
<evidence type="ECO:0000256" key="1">
    <source>
        <dbReference type="PROSITE-ProRule" id="PRU01251"/>
    </source>
</evidence>
<dbReference type="RefSeq" id="WP_236808320.1">
    <property type="nucleotide sequence ID" value="NZ_CP015163.1"/>
</dbReference>
<organism evidence="3 4">
    <name type="scientific">Amycolatopsis albispora</name>
    <dbReference type="NCBI Taxonomy" id="1804986"/>
    <lineage>
        <taxon>Bacteria</taxon>
        <taxon>Bacillati</taxon>
        <taxon>Actinomycetota</taxon>
        <taxon>Actinomycetes</taxon>
        <taxon>Pseudonocardiales</taxon>
        <taxon>Pseudonocardiaceae</taxon>
        <taxon>Amycolatopsis</taxon>
    </lineage>
</organism>
<dbReference type="Pfam" id="PF02861">
    <property type="entry name" value="Clp_N"/>
    <property type="match status" value="1"/>
</dbReference>
<evidence type="ECO:0000313" key="3">
    <source>
        <dbReference type="EMBL" id="AXB45774.1"/>
    </source>
</evidence>
<dbReference type="Proteomes" id="UP000250434">
    <property type="component" value="Chromosome"/>
</dbReference>
<dbReference type="AlphaFoldDB" id="A0A344LCK0"/>